<evidence type="ECO:0000313" key="3">
    <source>
        <dbReference type="Proteomes" id="UP001529510"/>
    </source>
</evidence>
<evidence type="ECO:0000313" key="2">
    <source>
        <dbReference type="EMBL" id="KAL0171783.1"/>
    </source>
</evidence>
<organism evidence="2 3">
    <name type="scientific">Cirrhinus mrigala</name>
    <name type="common">Mrigala</name>
    <dbReference type="NCBI Taxonomy" id="683832"/>
    <lineage>
        <taxon>Eukaryota</taxon>
        <taxon>Metazoa</taxon>
        <taxon>Chordata</taxon>
        <taxon>Craniata</taxon>
        <taxon>Vertebrata</taxon>
        <taxon>Euteleostomi</taxon>
        <taxon>Actinopterygii</taxon>
        <taxon>Neopterygii</taxon>
        <taxon>Teleostei</taxon>
        <taxon>Ostariophysi</taxon>
        <taxon>Cypriniformes</taxon>
        <taxon>Cyprinidae</taxon>
        <taxon>Labeoninae</taxon>
        <taxon>Labeonini</taxon>
        <taxon>Cirrhinus</taxon>
    </lineage>
</organism>
<accession>A0ABD0PF27</accession>
<protein>
    <submittedName>
        <fullName evidence="2">Uncharacterized protein</fullName>
    </submittedName>
</protein>
<dbReference type="Proteomes" id="UP001529510">
    <property type="component" value="Unassembled WGS sequence"/>
</dbReference>
<feature type="region of interest" description="Disordered" evidence="1">
    <location>
        <begin position="41"/>
        <end position="62"/>
    </location>
</feature>
<proteinExistence type="predicted"/>
<comment type="caution">
    <text evidence="2">The sequence shown here is derived from an EMBL/GenBank/DDBJ whole genome shotgun (WGS) entry which is preliminary data.</text>
</comment>
<sequence length="62" mass="6801">TDVNCYVVAQVFEQAGLRWFSAAPFAASSVRTQCSYTPAENETYLGKPHSHTRSTSSHASLH</sequence>
<feature type="non-terminal residue" evidence="2">
    <location>
        <position position="1"/>
    </location>
</feature>
<evidence type="ECO:0000256" key="1">
    <source>
        <dbReference type="SAM" id="MobiDB-lite"/>
    </source>
</evidence>
<dbReference type="AlphaFoldDB" id="A0ABD0PF27"/>
<dbReference type="EMBL" id="JAMKFB020000016">
    <property type="protein sequence ID" value="KAL0171783.1"/>
    <property type="molecule type" value="Genomic_DNA"/>
</dbReference>
<gene>
    <name evidence="2" type="ORF">M9458_032094</name>
</gene>
<reference evidence="2 3" key="1">
    <citation type="submission" date="2024-05" db="EMBL/GenBank/DDBJ databases">
        <title>Genome sequencing and assembly of Indian major carp, Cirrhinus mrigala (Hamilton, 1822).</title>
        <authorList>
            <person name="Mohindra V."/>
            <person name="Chowdhury L.M."/>
            <person name="Lal K."/>
            <person name="Jena J.K."/>
        </authorList>
    </citation>
    <scope>NUCLEOTIDE SEQUENCE [LARGE SCALE GENOMIC DNA]</scope>
    <source>
        <strain evidence="2">CM1030</strain>
        <tissue evidence="2">Blood</tissue>
    </source>
</reference>
<keyword evidence="3" id="KW-1185">Reference proteome</keyword>
<feature type="compositionally biased region" description="Low complexity" evidence="1">
    <location>
        <begin position="53"/>
        <end position="62"/>
    </location>
</feature>
<name>A0ABD0PF27_CIRMR</name>